<gene>
    <name evidence="7" type="ORF">CANINC_000735</name>
</gene>
<feature type="domain" description="Protein kinase" evidence="5">
    <location>
        <begin position="531"/>
        <end position="835"/>
    </location>
</feature>
<dbReference type="InterPro" id="IPR011009">
    <property type="entry name" value="Kinase-like_dom_sf"/>
</dbReference>
<dbReference type="EMBL" id="SELW01000126">
    <property type="protein sequence ID" value="TID30668.1"/>
    <property type="molecule type" value="Genomic_DNA"/>
</dbReference>
<dbReference type="OrthoDB" id="248495at2759"/>
<proteinExistence type="predicted"/>
<dbReference type="FunFam" id="1.25.40.430:FF:000003">
    <property type="entry name" value="Checkpoint serine/threonine-protein kinase BUB1"/>
    <property type="match status" value="1"/>
</dbReference>
<dbReference type="GO" id="GO:0032991">
    <property type="term" value="C:protein-containing complex"/>
    <property type="evidence" value="ECO:0007669"/>
    <property type="project" value="UniProtKB-ARBA"/>
</dbReference>
<evidence type="ECO:0000256" key="2">
    <source>
        <dbReference type="ARBA" id="ARBA00022454"/>
    </source>
</evidence>
<dbReference type="SUPFAM" id="SSF56112">
    <property type="entry name" value="Protein kinase-like (PK-like)"/>
    <property type="match status" value="1"/>
</dbReference>
<keyword evidence="4" id="KW-0137">Centromere</keyword>
<evidence type="ECO:0000313" key="7">
    <source>
        <dbReference type="EMBL" id="TID30668.1"/>
    </source>
</evidence>
<dbReference type="STRING" id="52247.A0A4T0X5D3"/>
<dbReference type="PROSITE" id="PS51489">
    <property type="entry name" value="BUB1_N"/>
    <property type="match status" value="1"/>
</dbReference>
<keyword evidence="3" id="KW-0995">Kinetochore</keyword>
<name>A0A4T0X5D3_9ASCO</name>
<dbReference type="Gene3D" id="1.10.510.10">
    <property type="entry name" value="Transferase(Phosphotransferase) domain 1"/>
    <property type="match status" value="1"/>
</dbReference>
<dbReference type="GO" id="GO:0004672">
    <property type="term" value="F:protein kinase activity"/>
    <property type="evidence" value="ECO:0007669"/>
    <property type="project" value="InterPro"/>
</dbReference>
<dbReference type="Gene3D" id="1.25.40.430">
    <property type="match status" value="1"/>
</dbReference>
<dbReference type="PANTHER" id="PTHR14030:SF4">
    <property type="entry name" value="BUB1 KINASE, ISOFORM A-RELATED"/>
    <property type="match status" value="1"/>
</dbReference>
<dbReference type="GO" id="GO:0000776">
    <property type="term" value="C:kinetochore"/>
    <property type="evidence" value="ECO:0007669"/>
    <property type="project" value="UniProtKB-KW"/>
</dbReference>
<feature type="domain" description="BUB1 N-terminal" evidence="6">
    <location>
        <begin position="56"/>
        <end position="212"/>
    </location>
</feature>
<dbReference type="GO" id="GO:0005634">
    <property type="term" value="C:nucleus"/>
    <property type="evidence" value="ECO:0007669"/>
    <property type="project" value="TreeGrafter"/>
</dbReference>
<comment type="subcellular location">
    <subcellularLocation>
        <location evidence="1">Chromosome</location>
        <location evidence="1">Centromere</location>
        <location evidence="1">Kinetochore</location>
    </subcellularLocation>
</comment>
<sequence>MHPVTPFQLLEADKENIQPIPQGRSASKLASLMKYDTDQLSLKLQEERATFENQLLPENLEEMDDPLQLYIQYVKWIRENYKTGNTKESQLIKVLERTTHDFKDVEYYKNDVRYFKMWLEYITYSENPGDIYNYLLKKQIGKELALFYENYALYFEAINQWDDADEILSLGLTNKARPIVRLKKSYDSFKIRKLNSINTQDQKSTLGLQNKDGIGLSSAGVSLKRKHSKIEIFQDKEPNTSSFNKEESTKFADTPAIDSLVNTNKENVINPSNWEGQTLKSTSATNQLNKKAKLQIFEDKSMEYPITKLVQRSDGKSFDTLDYNIDLFLSKDTSQLPNSLSEVLLMFFKPLEATNPSDVLSSVSVYDTPSQKRLKMDTDIEQDTPLVEYFKSSKQLFNSEDHIENGQTDLLDHLLPNKDEKLSLPNAIADGFSDIFQDTLTKTLEKMENQTENKQETNQVEPVTETTFSKRSNDEIMSSPFVENPNLVASLSQTVQPWTDDFFSHFGETVQNSLYNRSNYHNMSSTSFNKLPVLKNVLKSNLSPIYGNKQTLVEFESGSIYCFTKELHNSSQNISYLSERMDGEINTVIVSSPPNYWQPFIINRINEKLNDFIKCTAFYNFKDESYLLLPYFKQGSVSRLVNILGNHQSLTGKNLLEETIVIYFTIQLLNNMLKLHSNRFIHCSISPENCMLNIQTPNNKLTFNDVCFTDFSKSIDLSMLSQYTRFKLADEEHDWCFEKDYLGVANVIHTFLFGSELQTITTNEEVSFRETIKKYWQRDLWNELFKLLLNATDDMKQDLERIKSKFESWFSLTVDKRMFIARLNTIADILDSKKA</sequence>
<evidence type="ECO:0000256" key="3">
    <source>
        <dbReference type="ARBA" id="ARBA00022838"/>
    </source>
</evidence>
<dbReference type="InterPro" id="IPR013212">
    <property type="entry name" value="Mad3/Bub1_I"/>
</dbReference>
<accession>A0A4T0X5D3</accession>
<dbReference type="AlphaFoldDB" id="A0A4T0X5D3"/>
<evidence type="ECO:0008006" key="9">
    <source>
        <dbReference type="Google" id="ProtNLM"/>
    </source>
</evidence>
<dbReference type="Pfam" id="PF08311">
    <property type="entry name" value="Mad3_BUB1_I"/>
    <property type="match status" value="1"/>
</dbReference>
<dbReference type="PROSITE" id="PS50011">
    <property type="entry name" value="PROTEIN_KINASE_DOM"/>
    <property type="match status" value="1"/>
</dbReference>
<dbReference type="GO" id="GO:0007094">
    <property type="term" value="P:mitotic spindle assembly checkpoint signaling"/>
    <property type="evidence" value="ECO:0007669"/>
    <property type="project" value="InterPro"/>
</dbReference>
<keyword evidence="8" id="KW-1185">Reference proteome</keyword>
<dbReference type="GO" id="GO:0051754">
    <property type="term" value="P:meiotic sister chromatid cohesion, centromeric"/>
    <property type="evidence" value="ECO:0007669"/>
    <property type="project" value="TreeGrafter"/>
</dbReference>
<reference evidence="7 8" key="1">
    <citation type="journal article" date="2019" name="Front. Genet.">
        <title>Whole-Genome Sequencing of the Opportunistic Yeast Pathogen Candida inconspicua Uncovers Its Hybrid Origin.</title>
        <authorList>
            <person name="Mixao V."/>
            <person name="Hansen A.P."/>
            <person name="Saus E."/>
            <person name="Boekhout T."/>
            <person name="Lass-Florl C."/>
            <person name="Gabaldon T."/>
        </authorList>
    </citation>
    <scope>NUCLEOTIDE SEQUENCE [LARGE SCALE GENOMIC DNA]</scope>
    <source>
        <strain evidence="7 8">CBS 180</strain>
    </source>
</reference>
<dbReference type="SMART" id="SM00777">
    <property type="entry name" value="Mad3_BUB1_I"/>
    <property type="match status" value="1"/>
</dbReference>
<keyword evidence="2" id="KW-0158">Chromosome</keyword>
<organism evidence="7 8">
    <name type="scientific">Pichia inconspicua</name>
    <dbReference type="NCBI Taxonomy" id="52247"/>
    <lineage>
        <taxon>Eukaryota</taxon>
        <taxon>Fungi</taxon>
        <taxon>Dikarya</taxon>
        <taxon>Ascomycota</taxon>
        <taxon>Saccharomycotina</taxon>
        <taxon>Pichiomycetes</taxon>
        <taxon>Pichiales</taxon>
        <taxon>Pichiaceae</taxon>
        <taxon>Pichia</taxon>
    </lineage>
</organism>
<comment type="caution">
    <text evidence="7">The sequence shown here is derived from an EMBL/GenBank/DDBJ whole genome shotgun (WGS) entry which is preliminary data.</text>
</comment>
<protein>
    <recommendedName>
        <fullName evidence="9">Protein kinase domain-containing protein</fullName>
    </recommendedName>
</protein>
<evidence type="ECO:0000259" key="5">
    <source>
        <dbReference type="PROSITE" id="PS50011"/>
    </source>
</evidence>
<dbReference type="GO" id="GO:0005524">
    <property type="term" value="F:ATP binding"/>
    <property type="evidence" value="ECO:0007669"/>
    <property type="project" value="InterPro"/>
</dbReference>
<evidence type="ECO:0000256" key="1">
    <source>
        <dbReference type="ARBA" id="ARBA00004629"/>
    </source>
</evidence>
<evidence type="ECO:0000313" key="8">
    <source>
        <dbReference type="Proteomes" id="UP000307173"/>
    </source>
</evidence>
<evidence type="ECO:0000259" key="6">
    <source>
        <dbReference type="PROSITE" id="PS51489"/>
    </source>
</evidence>
<dbReference type="InterPro" id="IPR015661">
    <property type="entry name" value="Bub1/Mad3"/>
</dbReference>
<dbReference type="Proteomes" id="UP000307173">
    <property type="component" value="Unassembled WGS sequence"/>
</dbReference>
<dbReference type="InterPro" id="IPR000719">
    <property type="entry name" value="Prot_kinase_dom"/>
</dbReference>
<evidence type="ECO:0000256" key="4">
    <source>
        <dbReference type="ARBA" id="ARBA00023328"/>
    </source>
</evidence>
<dbReference type="PANTHER" id="PTHR14030">
    <property type="entry name" value="MITOTIC CHECKPOINT SERINE/THREONINE-PROTEIN KINASE BUB1"/>
    <property type="match status" value="1"/>
</dbReference>